<evidence type="ECO:0000256" key="1">
    <source>
        <dbReference type="SAM" id="MobiDB-lite"/>
    </source>
</evidence>
<reference evidence="2 3" key="1">
    <citation type="journal article" date="2015" name="Genome Biol. Evol.">
        <title>Comparative Genomics of a Bacterivorous Green Alga Reveals Evolutionary Causalities and Consequences of Phago-Mixotrophic Mode of Nutrition.</title>
        <authorList>
            <person name="Burns J.A."/>
            <person name="Paasch A."/>
            <person name="Narechania A."/>
            <person name="Kim E."/>
        </authorList>
    </citation>
    <scope>NUCLEOTIDE SEQUENCE [LARGE SCALE GENOMIC DNA]</scope>
    <source>
        <strain evidence="2 3">PLY_AMNH</strain>
    </source>
</reference>
<feature type="compositionally biased region" description="Low complexity" evidence="1">
    <location>
        <begin position="30"/>
        <end position="41"/>
    </location>
</feature>
<feature type="region of interest" description="Disordered" evidence="1">
    <location>
        <begin position="28"/>
        <end position="72"/>
    </location>
</feature>
<accession>A0AAE0CDJ0</accession>
<gene>
    <name evidence="2" type="ORF">CYMTET_37699</name>
</gene>
<evidence type="ECO:0000313" key="3">
    <source>
        <dbReference type="Proteomes" id="UP001190700"/>
    </source>
</evidence>
<sequence>MPGTTGDAGLPGAWCSLDAVHPCKLRKLGRSPLGLSPSSSSQDNTTLERTPQPHETDVPITLEDSEITSCPSNSTLQRVVNETITETAAGRSSPSSSLCITQQIANAGAHKAADELHLCESPPIICDSVVEKGDPSPNSPCFTQQMAAAEVHEAEQLNSHFLDPDPIVEDVDPLDEEFYTACKLMSECRAAVDEHLPNLKCERIRNDGGVQWRSGGEGTLAAA</sequence>
<dbReference type="Proteomes" id="UP001190700">
    <property type="component" value="Unassembled WGS sequence"/>
</dbReference>
<name>A0AAE0CDJ0_9CHLO</name>
<evidence type="ECO:0000313" key="2">
    <source>
        <dbReference type="EMBL" id="KAK3253031.1"/>
    </source>
</evidence>
<dbReference type="EMBL" id="LGRX02025039">
    <property type="protein sequence ID" value="KAK3253031.1"/>
    <property type="molecule type" value="Genomic_DNA"/>
</dbReference>
<keyword evidence="3" id="KW-1185">Reference proteome</keyword>
<comment type="caution">
    <text evidence="2">The sequence shown here is derived from an EMBL/GenBank/DDBJ whole genome shotgun (WGS) entry which is preliminary data.</text>
</comment>
<proteinExistence type="predicted"/>
<protein>
    <submittedName>
        <fullName evidence="2">Uncharacterized protein</fullName>
    </submittedName>
</protein>
<organism evidence="2 3">
    <name type="scientific">Cymbomonas tetramitiformis</name>
    <dbReference type="NCBI Taxonomy" id="36881"/>
    <lineage>
        <taxon>Eukaryota</taxon>
        <taxon>Viridiplantae</taxon>
        <taxon>Chlorophyta</taxon>
        <taxon>Pyramimonadophyceae</taxon>
        <taxon>Pyramimonadales</taxon>
        <taxon>Pyramimonadaceae</taxon>
        <taxon>Cymbomonas</taxon>
    </lineage>
</organism>
<dbReference type="AlphaFoldDB" id="A0AAE0CDJ0"/>